<keyword evidence="3" id="KW-1185">Reference proteome</keyword>
<gene>
    <name evidence="2" type="ORF">FCALED_LOCUS4327</name>
</gene>
<name>A0A9N9A0I8_9GLOM</name>
<dbReference type="AlphaFoldDB" id="A0A9N9A0I8"/>
<feature type="compositionally biased region" description="Basic and acidic residues" evidence="1">
    <location>
        <begin position="1"/>
        <end position="10"/>
    </location>
</feature>
<reference evidence="2" key="1">
    <citation type="submission" date="2021-06" db="EMBL/GenBank/DDBJ databases">
        <authorList>
            <person name="Kallberg Y."/>
            <person name="Tangrot J."/>
            <person name="Rosling A."/>
        </authorList>
    </citation>
    <scope>NUCLEOTIDE SEQUENCE</scope>
    <source>
        <strain evidence="2">UK204</strain>
    </source>
</reference>
<dbReference type="EMBL" id="CAJVPQ010000836">
    <property type="protein sequence ID" value="CAG8513626.1"/>
    <property type="molecule type" value="Genomic_DNA"/>
</dbReference>
<comment type="caution">
    <text evidence="2">The sequence shown here is derived from an EMBL/GenBank/DDBJ whole genome shotgun (WGS) entry which is preliminary data.</text>
</comment>
<evidence type="ECO:0000313" key="2">
    <source>
        <dbReference type="EMBL" id="CAG8513626.1"/>
    </source>
</evidence>
<organism evidence="2 3">
    <name type="scientific">Funneliformis caledonium</name>
    <dbReference type="NCBI Taxonomy" id="1117310"/>
    <lineage>
        <taxon>Eukaryota</taxon>
        <taxon>Fungi</taxon>
        <taxon>Fungi incertae sedis</taxon>
        <taxon>Mucoromycota</taxon>
        <taxon>Glomeromycotina</taxon>
        <taxon>Glomeromycetes</taxon>
        <taxon>Glomerales</taxon>
        <taxon>Glomeraceae</taxon>
        <taxon>Funneliformis</taxon>
    </lineage>
</organism>
<feature type="region of interest" description="Disordered" evidence="1">
    <location>
        <begin position="1"/>
        <end position="22"/>
    </location>
</feature>
<sequence length="40" mass="4675">MYASQRHESMESGAGIKMNKRAECQPSPKIQITKTFQYLW</sequence>
<protein>
    <submittedName>
        <fullName evidence="2">11433_t:CDS:1</fullName>
    </submittedName>
</protein>
<accession>A0A9N9A0I8</accession>
<proteinExistence type="predicted"/>
<dbReference type="Proteomes" id="UP000789570">
    <property type="component" value="Unassembled WGS sequence"/>
</dbReference>
<evidence type="ECO:0000256" key="1">
    <source>
        <dbReference type="SAM" id="MobiDB-lite"/>
    </source>
</evidence>
<evidence type="ECO:0000313" key="3">
    <source>
        <dbReference type="Proteomes" id="UP000789570"/>
    </source>
</evidence>